<dbReference type="GO" id="GO:0003676">
    <property type="term" value="F:nucleic acid binding"/>
    <property type="evidence" value="ECO:0007669"/>
    <property type="project" value="InterPro"/>
</dbReference>
<dbReference type="InterPro" id="IPR036397">
    <property type="entry name" value="RNaseH_sf"/>
</dbReference>
<dbReference type="Proteomes" id="UP000247702">
    <property type="component" value="Unassembled WGS sequence"/>
</dbReference>
<reference evidence="2 3" key="1">
    <citation type="submission" date="2017-11" db="EMBL/GenBank/DDBJ databases">
        <title>The genome of Rhizophagus clarus HR1 reveals common genetic basis of auxotrophy among arbuscular mycorrhizal fungi.</title>
        <authorList>
            <person name="Kobayashi Y."/>
        </authorList>
    </citation>
    <scope>NUCLEOTIDE SEQUENCE [LARGE SCALE GENOMIC DNA]</scope>
    <source>
        <strain evidence="2 3">HR1</strain>
    </source>
</reference>
<proteinExistence type="predicted"/>
<gene>
    <name evidence="2" type="ORF">RclHR1_03830004</name>
</gene>
<dbReference type="EMBL" id="BEXD01003146">
    <property type="protein sequence ID" value="GBC00365.1"/>
    <property type="molecule type" value="Genomic_DNA"/>
</dbReference>
<dbReference type="AlphaFoldDB" id="A0A2Z6RQ95"/>
<organism evidence="2 3">
    <name type="scientific">Rhizophagus clarus</name>
    <dbReference type="NCBI Taxonomy" id="94130"/>
    <lineage>
        <taxon>Eukaryota</taxon>
        <taxon>Fungi</taxon>
        <taxon>Fungi incertae sedis</taxon>
        <taxon>Mucoromycota</taxon>
        <taxon>Glomeromycotina</taxon>
        <taxon>Glomeromycetes</taxon>
        <taxon>Glomerales</taxon>
        <taxon>Glomeraceae</taxon>
        <taxon>Rhizophagus</taxon>
    </lineage>
</organism>
<dbReference type="InterPro" id="IPR038717">
    <property type="entry name" value="Tc1-like_DDE_dom"/>
</dbReference>
<keyword evidence="3" id="KW-1185">Reference proteome</keyword>
<evidence type="ECO:0000259" key="1">
    <source>
        <dbReference type="Pfam" id="PF13358"/>
    </source>
</evidence>
<sequence>MKQSGAPLKDNEKLMIINLYNYFLGDNSRKEDHQKLTLRKRVAEVLGVAERTVASVVSDWNKRGDDTFTSHKTLGRPKSKPDENISELLRTKILDANKKAEQLSTPILQQFLSEHGYELSKWKLLRVLHYLGYYFGQGERRNILHESPNNIAFHCHYLRFRFANLEGVVLAPGHGPLVVIFGAIIVFRNGSSNKLHGELVPNSVHIWDPTIKPPGNRGRKRNNAEEWNDVPNIVKDSNIVPNQVDYHGNFNAEIFEDLFSTLCQTLHEKYGPVNIHMDGASYHKRRVETIPSSSSKKQELIEWLNAHDIPFSSNLKRPELLELVRINKEKVPFACVKIAEQYEHELSFTPPYHCELQPIEGVWAVVKGEVARSSPHPNLLSVRNTLLEAFKRKITSQVILGLWRRALKNAKEYFKSDEDVQLIDDEFNDDSDYDEDHVI</sequence>
<feature type="domain" description="Tc1-like transposase DDE" evidence="1">
    <location>
        <begin position="242"/>
        <end position="378"/>
    </location>
</feature>
<name>A0A2Z6RQ95_9GLOM</name>
<evidence type="ECO:0000313" key="2">
    <source>
        <dbReference type="EMBL" id="GBC00365.1"/>
    </source>
</evidence>
<evidence type="ECO:0000313" key="3">
    <source>
        <dbReference type="Proteomes" id="UP000247702"/>
    </source>
</evidence>
<accession>A0A2Z6RQ95</accession>
<dbReference type="Pfam" id="PF13358">
    <property type="entry name" value="DDE_3"/>
    <property type="match status" value="1"/>
</dbReference>
<dbReference type="PANTHER" id="PTHR33939:SF1">
    <property type="entry name" value="DUF4371 DOMAIN-CONTAINING PROTEIN"/>
    <property type="match status" value="1"/>
</dbReference>
<dbReference type="Gene3D" id="3.30.420.10">
    <property type="entry name" value="Ribonuclease H-like superfamily/Ribonuclease H"/>
    <property type="match status" value="1"/>
</dbReference>
<comment type="caution">
    <text evidence="2">The sequence shown here is derived from an EMBL/GenBank/DDBJ whole genome shotgun (WGS) entry which is preliminary data.</text>
</comment>
<protein>
    <recommendedName>
        <fullName evidence="1">Tc1-like transposase DDE domain-containing protein</fullName>
    </recommendedName>
</protein>
<dbReference type="PANTHER" id="PTHR33939">
    <property type="entry name" value="PROTEIN CBG22215"/>
    <property type="match status" value="1"/>
</dbReference>